<keyword evidence="2" id="KW-1185">Reference proteome</keyword>
<evidence type="ECO:0000313" key="1">
    <source>
        <dbReference type="EMBL" id="CAI9262655.1"/>
    </source>
</evidence>
<organism evidence="1 2">
    <name type="scientific">Lactuca saligna</name>
    <name type="common">Willowleaf lettuce</name>
    <dbReference type="NCBI Taxonomy" id="75948"/>
    <lineage>
        <taxon>Eukaryota</taxon>
        <taxon>Viridiplantae</taxon>
        <taxon>Streptophyta</taxon>
        <taxon>Embryophyta</taxon>
        <taxon>Tracheophyta</taxon>
        <taxon>Spermatophyta</taxon>
        <taxon>Magnoliopsida</taxon>
        <taxon>eudicotyledons</taxon>
        <taxon>Gunneridae</taxon>
        <taxon>Pentapetalae</taxon>
        <taxon>asterids</taxon>
        <taxon>campanulids</taxon>
        <taxon>Asterales</taxon>
        <taxon>Asteraceae</taxon>
        <taxon>Cichorioideae</taxon>
        <taxon>Cichorieae</taxon>
        <taxon>Lactucinae</taxon>
        <taxon>Lactuca</taxon>
    </lineage>
</organism>
<dbReference type="AlphaFoldDB" id="A0AA35V105"/>
<proteinExistence type="predicted"/>
<gene>
    <name evidence="1" type="ORF">LSALG_LOCUS3386</name>
</gene>
<reference evidence="1" key="1">
    <citation type="submission" date="2023-04" db="EMBL/GenBank/DDBJ databases">
        <authorList>
            <person name="Vijverberg K."/>
            <person name="Xiong W."/>
            <person name="Schranz E."/>
        </authorList>
    </citation>
    <scope>NUCLEOTIDE SEQUENCE</scope>
</reference>
<dbReference type="Proteomes" id="UP001177003">
    <property type="component" value="Chromosome 0"/>
</dbReference>
<evidence type="ECO:0000313" key="2">
    <source>
        <dbReference type="Proteomes" id="UP001177003"/>
    </source>
</evidence>
<accession>A0AA35V105</accession>
<protein>
    <submittedName>
        <fullName evidence="1">Uncharacterized protein</fullName>
    </submittedName>
</protein>
<name>A0AA35V105_LACSI</name>
<sequence length="183" mass="20253">MLPTSSLSLRPSLLAIPGRPSIKATIDLPFYVNPRPHLLVSFHDTISFIWNQLPSSIWTTELPPSCLASCFWELQTVDLDFPNTTESYRLYCQRFIASDIKECECGAPDTPYDGIGGPGLGAGELDNSASYCVKAMKTTQKGKNLNKLKQMLSVCDVAMEMEDQGFDIPSLWADVFSGRGQEH</sequence>
<dbReference type="EMBL" id="OX465086">
    <property type="protein sequence ID" value="CAI9262655.1"/>
    <property type="molecule type" value="Genomic_DNA"/>
</dbReference>